<protein>
    <submittedName>
        <fullName evidence="4">Phospholipase B1, membrane-associated-like isoform X1</fullName>
    </submittedName>
</protein>
<sequence length="409" mass="47197">MMEKLRLFFLLQLLYVLSSSQKTYLDSPANLERYRLFRNWITRSIGTKQRVTARHEEKIQEEILTDIPFPCNVTDARSFTIPDSVHRLRPGDIDVIAAMGDSLTAGVGIFATSLLELSIENRGASFSIGGEEIWRTYLTLPNIFKEFNPKLIGYALGDGQTSEVTSQLNVAEISAMSRDMPFMAKYLINKMKRDTRINIKKHWKFISLLIGANDFCTNICTVPPWSILEEHRIDLINTFRILRDNLPRTLVSLVIVPHLKELVVTRKGRNSLKCYMMTTFECSCLFALQFRDQREEYYEIISRWQKLQEEVANYPEFNREDFTIIVSPGISNIKIPLAEDGFSDLSYLSVDCFHISQKMNAVFANALWNNLLQPIGNKTTTWIPVFETFLCPTSKKPYLLTRENSQIEQ</sequence>
<keyword evidence="1" id="KW-0732">Signal</keyword>
<accession>A0A8B8HA50</accession>
<dbReference type="CDD" id="cd01824">
    <property type="entry name" value="Phospholipase_B_like"/>
    <property type="match status" value="1"/>
</dbReference>
<dbReference type="GO" id="GO:0004620">
    <property type="term" value="F:phospholipase activity"/>
    <property type="evidence" value="ECO:0007669"/>
    <property type="project" value="InterPro"/>
</dbReference>
<accession>A0A7M7MTT8</accession>
<evidence type="ECO:0000256" key="1">
    <source>
        <dbReference type="SAM" id="SignalP"/>
    </source>
</evidence>
<dbReference type="InterPro" id="IPR035547">
    <property type="entry name" value="Phospholipase_B"/>
</dbReference>
<organism evidence="2">
    <name type="scientific">Apis mellifera</name>
    <name type="common">Honeybee</name>
    <dbReference type="NCBI Taxonomy" id="7460"/>
    <lineage>
        <taxon>Eukaryota</taxon>
        <taxon>Metazoa</taxon>
        <taxon>Ecdysozoa</taxon>
        <taxon>Arthropoda</taxon>
        <taxon>Hexapoda</taxon>
        <taxon>Insecta</taxon>
        <taxon>Pterygota</taxon>
        <taxon>Neoptera</taxon>
        <taxon>Endopterygota</taxon>
        <taxon>Hymenoptera</taxon>
        <taxon>Apocrita</taxon>
        <taxon>Aculeata</taxon>
        <taxon>Apoidea</taxon>
        <taxon>Anthophila</taxon>
        <taxon>Apidae</taxon>
        <taxon>Apis</taxon>
    </lineage>
</organism>
<dbReference type="GO" id="GO:0006644">
    <property type="term" value="P:phospholipid metabolic process"/>
    <property type="evidence" value="ECO:0007669"/>
    <property type="project" value="TreeGrafter"/>
</dbReference>
<dbReference type="Pfam" id="PF00657">
    <property type="entry name" value="Lipase_GDSL"/>
    <property type="match status" value="1"/>
</dbReference>
<dbReference type="PANTHER" id="PTHR21325:SF31">
    <property type="entry name" value="GH22081P-RELATED"/>
    <property type="match status" value="1"/>
</dbReference>
<dbReference type="Gene3D" id="3.40.50.1110">
    <property type="entry name" value="SGNH hydrolase"/>
    <property type="match status" value="1"/>
</dbReference>
<reference evidence="2" key="1">
    <citation type="submission" date="2021-01" db="UniProtKB">
        <authorList>
            <consortium name="EnsemblMetazoa"/>
        </authorList>
    </citation>
    <scope>IDENTIFICATION</scope>
    <source>
        <strain evidence="2">DH4</strain>
    </source>
</reference>
<dbReference type="InterPro" id="IPR036514">
    <property type="entry name" value="SGNH_hydro_sf"/>
</dbReference>
<dbReference type="KEGG" id="ame:552829"/>
<dbReference type="InterPro" id="IPR038885">
    <property type="entry name" value="PLB1"/>
</dbReference>
<evidence type="ECO:0000313" key="4">
    <source>
        <dbReference type="RefSeq" id="XP_026300528.1"/>
    </source>
</evidence>
<evidence type="ECO:0000313" key="3">
    <source>
        <dbReference type="Proteomes" id="UP000005203"/>
    </source>
</evidence>
<dbReference type="GeneID" id="552829"/>
<evidence type="ECO:0000313" key="2">
    <source>
        <dbReference type="EnsemblMetazoa" id="XP_026300528"/>
    </source>
</evidence>
<dbReference type="OrthoDB" id="10265800at2759"/>
<reference evidence="4" key="2">
    <citation type="submission" date="2025-04" db="UniProtKB">
        <authorList>
            <consortium name="RefSeq"/>
        </authorList>
    </citation>
    <scope>IDENTIFICATION</scope>
    <source>
        <strain evidence="4">DH4</strain>
        <tissue evidence="4">Whole body</tissue>
    </source>
</reference>
<name>A0A7M7MTT8_APIME</name>
<feature type="chain" id="PRO_5044660696" evidence="1">
    <location>
        <begin position="26"/>
        <end position="409"/>
    </location>
</feature>
<dbReference type="InterPro" id="IPR001087">
    <property type="entry name" value="GDSL"/>
</dbReference>
<dbReference type="AlphaFoldDB" id="A0A7M7MTT8"/>
<dbReference type="SUPFAM" id="SSF52266">
    <property type="entry name" value="SGNH hydrolase"/>
    <property type="match status" value="1"/>
</dbReference>
<feature type="signal peptide" evidence="1">
    <location>
        <begin position="1"/>
        <end position="25"/>
    </location>
</feature>
<proteinExistence type="predicted"/>
<dbReference type="Proteomes" id="UP000005203">
    <property type="component" value="Linkage group LG13"/>
</dbReference>
<keyword evidence="3" id="KW-1185">Reference proteome</keyword>
<dbReference type="PANTHER" id="PTHR21325">
    <property type="entry name" value="PHOSPHOLIPASE B, PLB1"/>
    <property type="match status" value="1"/>
</dbReference>
<gene>
    <name evidence="4" type="primary">LOC552829</name>
</gene>
<dbReference type="RefSeq" id="XP_026300528.1">
    <property type="nucleotide sequence ID" value="XM_026444743.1"/>
</dbReference>
<dbReference type="EnsemblMetazoa" id="XM_026444743">
    <property type="protein sequence ID" value="XP_026300528"/>
    <property type="gene ID" value="LOC552829"/>
</dbReference>